<evidence type="ECO:0000256" key="1">
    <source>
        <dbReference type="ARBA" id="ARBA00004122"/>
    </source>
</evidence>
<reference evidence="9" key="1">
    <citation type="submission" date="2015-02" db="EMBL/GenBank/DDBJ databases">
        <title>Genome sequencing for Strongylocentrotus purpuratus.</title>
        <authorList>
            <person name="Murali S."/>
            <person name="Liu Y."/>
            <person name="Vee V."/>
            <person name="English A."/>
            <person name="Wang M."/>
            <person name="Skinner E."/>
            <person name="Han Y."/>
            <person name="Muzny D.M."/>
            <person name="Worley K.C."/>
            <person name="Gibbs R.A."/>
        </authorList>
    </citation>
    <scope>NUCLEOTIDE SEQUENCE</scope>
</reference>
<sequence length="246" mass="27287">MGANQSEQQVSRYDAPIESTTGPTPAAAAAEGGSIPYTFYSVDRNAAPAPKDNRVQALAKQQQGRSTPTKGSPQRSPKVGSADHKIVTVSAGTQGADQSLSFEIQKMRDIPTFMPILKGTHSVPQVEDPNQMEKMDHRQLLLLCLRYQHHLRQCSEAVTFDQNALTGRIKEVDAIIHSIMQSMAERQKRFAKHAEQIQKINEMSGTLKRVQMSVDQLIPLMDRLNSVLPDAERLEPFTMRPSGPRT</sequence>
<keyword evidence="4" id="KW-0472">Membrane</keyword>
<dbReference type="GO" id="GO:0032418">
    <property type="term" value="P:lysosome localization"/>
    <property type="evidence" value="ECO:0007669"/>
    <property type="project" value="InterPro"/>
</dbReference>
<comment type="subcellular location">
    <subcellularLocation>
        <location evidence="1">Lysosome membrane</location>
        <topology evidence="1">Lipid-anchor</topology>
        <orientation evidence="1">Cytoplasmic side</orientation>
    </subcellularLocation>
</comment>
<evidence type="ECO:0000256" key="4">
    <source>
        <dbReference type="ARBA" id="ARBA00023136"/>
    </source>
</evidence>
<keyword evidence="9" id="KW-1185">Reference proteome</keyword>
<evidence type="ECO:0000313" key="8">
    <source>
        <dbReference type="EnsemblMetazoa" id="XP_030846815"/>
    </source>
</evidence>
<dbReference type="PANTHER" id="PTHR31634">
    <property type="entry name" value="BLOC-1-RELATED COMPLEX SUBUNIT 5"/>
    <property type="match status" value="1"/>
</dbReference>
<dbReference type="Pfam" id="PF10158">
    <property type="entry name" value="LOH1CR12"/>
    <property type="match status" value="1"/>
</dbReference>
<feature type="compositionally biased region" description="Polar residues" evidence="7">
    <location>
        <begin position="59"/>
        <end position="75"/>
    </location>
</feature>
<comment type="similarity">
    <text evidence="2">Belongs to the BORCS5 family.</text>
</comment>
<name>A0A7M7P8R7_STRPU</name>
<dbReference type="RefSeq" id="XP_030846815.1">
    <property type="nucleotide sequence ID" value="XM_030990955.1"/>
</dbReference>
<evidence type="ECO:0000313" key="9">
    <source>
        <dbReference type="Proteomes" id="UP000007110"/>
    </source>
</evidence>
<accession>A0A7M7P8R7</accession>
<evidence type="ECO:0000256" key="3">
    <source>
        <dbReference type="ARBA" id="ARBA00022300"/>
    </source>
</evidence>
<dbReference type="GO" id="GO:0005765">
    <property type="term" value="C:lysosomal membrane"/>
    <property type="evidence" value="ECO:0007669"/>
    <property type="project" value="UniProtKB-SubCell"/>
</dbReference>
<feature type="compositionally biased region" description="Polar residues" evidence="7">
    <location>
        <begin position="1"/>
        <end position="11"/>
    </location>
</feature>
<protein>
    <recommendedName>
        <fullName evidence="3">BLOC-1-related complex subunit 5</fullName>
    </recommendedName>
</protein>
<dbReference type="AlphaFoldDB" id="A0A7M7P8R7"/>
<evidence type="ECO:0000256" key="2">
    <source>
        <dbReference type="ARBA" id="ARBA00010235"/>
    </source>
</evidence>
<dbReference type="PANTHER" id="PTHR31634:SF2">
    <property type="entry name" value="BLOC-1-RELATED COMPLEX SUBUNIT 5"/>
    <property type="match status" value="1"/>
</dbReference>
<dbReference type="GeneID" id="115917996"/>
<evidence type="ECO:0000256" key="7">
    <source>
        <dbReference type="SAM" id="MobiDB-lite"/>
    </source>
</evidence>
<dbReference type="Proteomes" id="UP000007110">
    <property type="component" value="Unassembled WGS sequence"/>
</dbReference>
<evidence type="ECO:0000256" key="6">
    <source>
        <dbReference type="ARBA" id="ARBA00023288"/>
    </source>
</evidence>
<proteinExistence type="inferred from homology"/>
<dbReference type="CDD" id="cd22789">
    <property type="entry name" value="BORCS5-like"/>
    <property type="match status" value="1"/>
</dbReference>
<dbReference type="EnsemblMetazoa" id="XM_030990955">
    <property type="protein sequence ID" value="XP_030846815"/>
    <property type="gene ID" value="LOC115917996"/>
</dbReference>
<evidence type="ECO:0000256" key="5">
    <source>
        <dbReference type="ARBA" id="ARBA00023228"/>
    </source>
</evidence>
<organism evidence="8 9">
    <name type="scientific">Strongylocentrotus purpuratus</name>
    <name type="common">Purple sea urchin</name>
    <dbReference type="NCBI Taxonomy" id="7668"/>
    <lineage>
        <taxon>Eukaryota</taxon>
        <taxon>Metazoa</taxon>
        <taxon>Echinodermata</taxon>
        <taxon>Eleutherozoa</taxon>
        <taxon>Echinozoa</taxon>
        <taxon>Echinoidea</taxon>
        <taxon>Euechinoidea</taxon>
        <taxon>Echinacea</taxon>
        <taxon>Camarodonta</taxon>
        <taxon>Echinidea</taxon>
        <taxon>Strongylocentrotidae</taxon>
        <taxon>Strongylocentrotus</taxon>
    </lineage>
</organism>
<reference evidence="8" key="2">
    <citation type="submission" date="2021-01" db="UniProtKB">
        <authorList>
            <consortium name="EnsemblMetazoa"/>
        </authorList>
    </citation>
    <scope>IDENTIFICATION</scope>
</reference>
<feature type="region of interest" description="Disordered" evidence="7">
    <location>
        <begin position="45"/>
        <end position="81"/>
    </location>
</feature>
<keyword evidence="6" id="KW-0449">Lipoprotein</keyword>
<feature type="region of interest" description="Disordered" evidence="7">
    <location>
        <begin position="1"/>
        <end position="32"/>
    </location>
</feature>
<dbReference type="InterPro" id="IPR018780">
    <property type="entry name" value="TBORCS5"/>
</dbReference>
<feature type="compositionally biased region" description="Low complexity" evidence="7">
    <location>
        <begin position="18"/>
        <end position="32"/>
    </location>
</feature>
<keyword evidence="5" id="KW-0458">Lysosome</keyword>